<gene>
    <name evidence="2" type="ORF">METZ01_LOCUS412535</name>
</gene>
<reference evidence="2" key="1">
    <citation type="submission" date="2018-05" db="EMBL/GenBank/DDBJ databases">
        <authorList>
            <person name="Lanie J.A."/>
            <person name="Ng W.-L."/>
            <person name="Kazmierczak K.M."/>
            <person name="Andrzejewski T.M."/>
            <person name="Davidsen T.M."/>
            <person name="Wayne K.J."/>
            <person name="Tettelin H."/>
            <person name="Glass J.I."/>
            <person name="Rusch D."/>
            <person name="Podicherti R."/>
            <person name="Tsui H.-C.T."/>
            <person name="Winkler M.E."/>
        </authorList>
    </citation>
    <scope>NUCLEOTIDE SEQUENCE</scope>
</reference>
<protein>
    <submittedName>
        <fullName evidence="2">Uncharacterized protein</fullName>
    </submittedName>
</protein>
<feature type="region of interest" description="Disordered" evidence="1">
    <location>
        <begin position="139"/>
        <end position="178"/>
    </location>
</feature>
<dbReference type="EMBL" id="UINC01160826">
    <property type="protein sequence ID" value="SVD59681.1"/>
    <property type="molecule type" value="Genomic_DNA"/>
</dbReference>
<feature type="region of interest" description="Disordered" evidence="1">
    <location>
        <begin position="26"/>
        <end position="70"/>
    </location>
</feature>
<accession>A0A382WNP2</accession>
<name>A0A382WNP2_9ZZZZ</name>
<feature type="compositionally biased region" description="Basic and acidic residues" evidence="1">
    <location>
        <begin position="139"/>
        <end position="157"/>
    </location>
</feature>
<evidence type="ECO:0000313" key="2">
    <source>
        <dbReference type="EMBL" id="SVD59681.1"/>
    </source>
</evidence>
<feature type="compositionally biased region" description="Low complexity" evidence="1">
    <location>
        <begin position="161"/>
        <end position="178"/>
    </location>
</feature>
<organism evidence="2">
    <name type="scientific">marine metagenome</name>
    <dbReference type="NCBI Taxonomy" id="408172"/>
    <lineage>
        <taxon>unclassified sequences</taxon>
        <taxon>metagenomes</taxon>
        <taxon>ecological metagenomes</taxon>
    </lineage>
</organism>
<proteinExistence type="predicted"/>
<dbReference type="AlphaFoldDB" id="A0A382WNP2"/>
<feature type="compositionally biased region" description="Basic residues" evidence="1">
    <location>
        <begin position="55"/>
        <end position="66"/>
    </location>
</feature>
<feature type="compositionally biased region" description="Basic and acidic residues" evidence="1">
    <location>
        <begin position="26"/>
        <end position="45"/>
    </location>
</feature>
<evidence type="ECO:0000256" key="1">
    <source>
        <dbReference type="SAM" id="MobiDB-lite"/>
    </source>
</evidence>
<sequence length="178" mass="19276">MKLVTRVLIMAIAFFVSASVIDAQDKGKGSIGGKDKPKAKQETKSKLKSSTVKAKTVKGKTGKGKKGNYQSGVVINPKEVKYKNGEAFDTDAELKTCLNNQKSKASWYQKRFGFGKSYDKWQKGQSLTSLDKKRILKEASKCEKSGAKKTDIPEPSKPKKGQPSKGKTGKGASKGKVG</sequence>